<feature type="domain" description="Calponin-homology (CH)" evidence="5">
    <location>
        <begin position="45"/>
        <end position="150"/>
    </location>
</feature>
<sequence length="1080" mass="125245">MSVSVAQRSSLPDPIHSSLLNIIHDDNDAQQFQQIIRDRRDEREDIQKKAFTKWINNQLANSNSTPIVTDLFQDLRDGLILLRLLEILTQNEYKREIGKMRVHHIGNVNKVIAVLGEYGIKLLSISSNDIVDGNPKLTLALIWSIIQYWQGKDVLKSVVSNPQQTNVEKFLLGWCQQQTKGYKGVVIKDFTSSWQDGLAFNALIHKFRPDLFDYEDILQNAAARNLEHAFNIAKTIFKIDRYLDVEDVLSEYPDKKSILMYVMCLFQQLPMNITVIEDKEKNGISTTKIPMNTRNISKETKSPSPSKTSPKYTSVTNSTMTTESRTPLQSSQLTTYQTNMERLVQWILKLEEQLDKEEKISTVDLKYVKEQFQKHEDFMISLTKDQNQIGQVLEEGNRLLSSPDINLQSREENEIKEQMKILNRRWESLRSKALDRQSLQALRHLKQFPNSRLHKMLMKLQIDQIESFDTWLTQAEQSINKQLEKMEEDLVSVDRQYRHLAQLQDELVAQQQITESLQNMVIVIDDTTINGVDTPASKYTSAEIEGKLLNLSERWASICTFVQNRWIQLQEVKIELEQVELNQEKVNRWITRKEDEVTKMIAETNISDTDILMQQVHSIKKTELEMDDIRQSILALDNSLKVLSTHYDSKTSKQLQTLNETINTFEKRWRQLLDNLEQCSARLKKSPLNFETSVKTNIRPNSDTVEKTITTIVEETTIKKRKIDIENSLKHEFDLSARKFLDWIDSIERILAAKETNNLKANERKEIVREVKNKYISYDDQFKALLQTGNTITKEFKDAKEDSTEHEASLRTLEIRWQSLYNQIIQCERDAEQFINQTEFDEEFQTLMRERNEYQTWIDVNQSTSSTAEMQVRLKRFESFNDRLTKLQHMADRIDTNSVQRTKQLLRLWDQTSSRLREGTNRDKRMPQPSGSTNFGMMSPRHGGASAVPLSPTRTGTNEPPLSSPNTGTAPMGSNVGSSTNENGNLFTLTNIYTFGDNGHSNINPSADNYRIKSFVEVFDQPSTQQETEYERHYRETHSSSSITRKIHTNSSDTYDYDSSRFHHHFDSTNPLSTKHITGS</sequence>
<dbReference type="PROSITE" id="PS00019">
    <property type="entry name" value="ACTININ_1"/>
    <property type="match status" value="1"/>
</dbReference>
<dbReference type="InterPro" id="IPR018159">
    <property type="entry name" value="Spectrin/alpha-actinin"/>
</dbReference>
<proteinExistence type="predicted"/>
<feature type="region of interest" description="Disordered" evidence="4">
    <location>
        <begin position="292"/>
        <end position="332"/>
    </location>
</feature>
<feature type="region of interest" description="Disordered" evidence="4">
    <location>
        <begin position="910"/>
        <end position="982"/>
    </location>
</feature>
<dbReference type="InterPro" id="IPR001589">
    <property type="entry name" value="Actinin_actin-bd_CS"/>
</dbReference>
<dbReference type="OrthoDB" id="18853at2759"/>
<keyword evidence="2" id="KW-0009">Actin-binding</keyword>
<accession>A0A815L595</accession>
<dbReference type="CDD" id="cd00176">
    <property type="entry name" value="SPEC"/>
    <property type="match status" value="1"/>
</dbReference>
<keyword evidence="1" id="KW-0677">Repeat</keyword>
<evidence type="ECO:0000313" key="6">
    <source>
        <dbReference type="EMBL" id="CAF1402397.1"/>
    </source>
</evidence>
<dbReference type="SMART" id="SM00150">
    <property type="entry name" value="SPEC"/>
    <property type="match status" value="4"/>
</dbReference>
<evidence type="ECO:0000313" key="9">
    <source>
        <dbReference type="Proteomes" id="UP000663877"/>
    </source>
</evidence>
<reference evidence="6" key="1">
    <citation type="submission" date="2021-02" db="EMBL/GenBank/DDBJ databases">
        <authorList>
            <person name="Nowell W R."/>
        </authorList>
    </citation>
    <scope>NUCLEOTIDE SEQUENCE</scope>
</reference>
<gene>
    <name evidence="6" type="ORF">BJG266_LOCUS37728</name>
    <name evidence="7" type="ORF">QVE165_LOCUS54611</name>
</gene>
<feature type="region of interest" description="Disordered" evidence="4">
    <location>
        <begin position="1023"/>
        <end position="1047"/>
    </location>
</feature>
<dbReference type="Pfam" id="PF00435">
    <property type="entry name" value="Spectrin"/>
    <property type="match status" value="2"/>
</dbReference>
<dbReference type="EMBL" id="CAJNOM010001627">
    <property type="protein sequence ID" value="CAF1614657.1"/>
    <property type="molecule type" value="Genomic_DNA"/>
</dbReference>
<evidence type="ECO:0000256" key="3">
    <source>
        <dbReference type="SAM" id="Coils"/>
    </source>
</evidence>
<feature type="coiled-coil region" evidence="3">
    <location>
        <begin position="476"/>
        <end position="520"/>
    </location>
</feature>
<feature type="compositionally biased region" description="Basic and acidic residues" evidence="4">
    <location>
        <begin position="1029"/>
        <end position="1038"/>
    </location>
</feature>
<dbReference type="AlphaFoldDB" id="A0A815L595"/>
<dbReference type="SUPFAM" id="SSF46966">
    <property type="entry name" value="Spectrin repeat"/>
    <property type="match status" value="4"/>
</dbReference>
<feature type="compositionally biased region" description="Basic and acidic residues" evidence="4">
    <location>
        <begin position="915"/>
        <end position="926"/>
    </location>
</feature>
<dbReference type="PANTHER" id="PTHR11915">
    <property type="entry name" value="SPECTRIN/FILAMIN RELATED CYTOSKELETAL PROTEIN"/>
    <property type="match status" value="1"/>
</dbReference>
<dbReference type="InterPro" id="IPR002017">
    <property type="entry name" value="Spectrin_repeat"/>
</dbReference>
<dbReference type="SMART" id="SM00033">
    <property type="entry name" value="CH"/>
    <property type="match status" value="2"/>
</dbReference>
<dbReference type="Proteomes" id="UP000663877">
    <property type="component" value="Unassembled WGS sequence"/>
</dbReference>
<feature type="compositionally biased region" description="Polar residues" evidence="4">
    <location>
        <begin position="315"/>
        <end position="332"/>
    </location>
</feature>
<evidence type="ECO:0000313" key="8">
    <source>
        <dbReference type="Proteomes" id="UP000663832"/>
    </source>
</evidence>
<keyword evidence="3" id="KW-0175">Coiled coil</keyword>
<organism evidence="6 9">
    <name type="scientific">Adineta steineri</name>
    <dbReference type="NCBI Taxonomy" id="433720"/>
    <lineage>
        <taxon>Eukaryota</taxon>
        <taxon>Metazoa</taxon>
        <taxon>Spiralia</taxon>
        <taxon>Gnathifera</taxon>
        <taxon>Rotifera</taxon>
        <taxon>Eurotatoria</taxon>
        <taxon>Bdelloidea</taxon>
        <taxon>Adinetida</taxon>
        <taxon>Adinetidae</taxon>
        <taxon>Adineta</taxon>
    </lineage>
</organism>
<evidence type="ECO:0000256" key="1">
    <source>
        <dbReference type="ARBA" id="ARBA00022737"/>
    </source>
</evidence>
<dbReference type="PROSITE" id="PS00020">
    <property type="entry name" value="ACTININ_2"/>
    <property type="match status" value="1"/>
</dbReference>
<dbReference type="GO" id="GO:0003779">
    <property type="term" value="F:actin binding"/>
    <property type="evidence" value="ECO:0007669"/>
    <property type="project" value="UniProtKB-KW"/>
</dbReference>
<dbReference type="EMBL" id="CAJNOI010001302">
    <property type="protein sequence ID" value="CAF1402397.1"/>
    <property type="molecule type" value="Genomic_DNA"/>
</dbReference>
<feature type="domain" description="Calponin-homology (CH)" evidence="5">
    <location>
        <begin position="165"/>
        <end position="270"/>
    </location>
</feature>
<dbReference type="SUPFAM" id="SSF47576">
    <property type="entry name" value="Calponin-homology domain, CH-domain"/>
    <property type="match status" value="1"/>
</dbReference>
<dbReference type="Gene3D" id="1.20.58.60">
    <property type="match status" value="3"/>
</dbReference>
<keyword evidence="8" id="KW-1185">Reference proteome</keyword>
<dbReference type="PROSITE" id="PS50021">
    <property type="entry name" value="CH"/>
    <property type="match status" value="2"/>
</dbReference>
<evidence type="ECO:0000256" key="2">
    <source>
        <dbReference type="ARBA" id="ARBA00023203"/>
    </source>
</evidence>
<dbReference type="Pfam" id="PF00307">
    <property type="entry name" value="CH"/>
    <property type="match status" value="2"/>
</dbReference>
<name>A0A815L595_9BILA</name>
<protein>
    <recommendedName>
        <fullName evidence="5">Calponin-homology (CH) domain-containing protein</fullName>
    </recommendedName>
</protein>
<evidence type="ECO:0000259" key="5">
    <source>
        <dbReference type="PROSITE" id="PS50021"/>
    </source>
</evidence>
<dbReference type="InterPro" id="IPR036872">
    <property type="entry name" value="CH_dom_sf"/>
</dbReference>
<feature type="compositionally biased region" description="Low complexity" evidence="4">
    <location>
        <begin position="302"/>
        <end position="314"/>
    </location>
</feature>
<dbReference type="Proteomes" id="UP000663832">
    <property type="component" value="Unassembled WGS sequence"/>
</dbReference>
<feature type="compositionally biased region" description="Polar residues" evidence="4">
    <location>
        <begin position="952"/>
        <end position="969"/>
    </location>
</feature>
<evidence type="ECO:0000313" key="7">
    <source>
        <dbReference type="EMBL" id="CAF1614657.1"/>
    </source>
</evidence>
<dbReference type="InterPro" id="IPR001715">
    <property type="entry name" value="CH_dom"/>
</dbReference>
<comment type="caution">
    <text evidence="6">The sequence shown here is derived from an EMBL/GenBank/DDBJ whole genome shotgun (WGS) entry which is preliminary data.</text>
</comment>
<evidence type="ECO:0000256" key="4">
    <source>
        <dbReference type="SAM" id="MobiDB-lite"/>
    </source>
</evidence>
<dbReference type="Gene3D" id="1.10.418.10">
    <property type="entry name" value="Calponin-like domain"/>
    <property type="match status" value="2"/>
</dbReference>